<protein>
    <submittedName>
        <fullName evidence="1">Uncharacterized protein</fullName>
    </submittedName>
</protein>
<organism evidence="1 2">
    <name type="scientific">Elsinoe ampelina</name>
    <dbReference type="NCBI Taxonomy" id="302913"/>
    <lineage>
        <taxon>Eukaryota</taxon>
        <taxon>Fungi</taxon>
        <taxon>Dikarya</taxon>
        <taxon>Ascomycota</taxon>
        <taxon>Pezizomycotina</taxon>
        <taxon>Dothideomycetes</taxon>
        <taxon>Dothideomycetidae</taxon>
        <taxon>Myriangiales</taxon>
        <taxon>Elsinoaceae</taxon>
        <taxon>Elsinoe</taxon>
    </lineage>
</organism>
<name>A0A6A6GK34_9PEZI</name>
<keyword evidence="2" id="KW-1185">Reference proteome</keyword>
<dbReference type="Proteomes" id="UP000799538">
    <property type="component" value="Unassembled WGS sequence"/>
</dbReference>
<dbReference type="EMBL" id="ML992503">
    <property type="protein sequence ID" value="KAF2225850.1"/>
    <property type="molecule type" value="Genomic_DNA"/>
</dbReference>
<accession>A0A6A6GK34</accession>
<reference evidence="2" key="1">
    <citation type="journal article" date="2020" name="Stud. Mycol.">
        <title>101 Dothideomycetes genomes: A test case for predicting lifestyles and emergence of pathogens.</title>
        <authorList>
            <person name="Haridas S."/>
            <person name="Albert R."/>
            <person name="Binder M."/>
            <person name="Bloem J."/>
            <person name="LaButti K."/>
            <person name="Salamov A."/>
            <person name="Andreopoulos B."/>
            <person name="Baker S."/>
            <person name="Barry K."/>
            <person name="Bills G."/>
            <person name="Bluhm B."/>
            <person name="Cannon C."/>
            <person name="Castanera R."/>
            <person name="Culley D."/>
            <person name="Daum C."/>
            <person name="Ezra D."/>
            <person name="Gonzalez J."/>
            <person name="Henrissat B."/>
            <person name="Kuo A."/>
            <person name="Liang C."/>
            <person name="Lipzen A."/>
            <person name="Lutzoni F."/>
            <person name="Magnuson J."/>
            <person name="Mondo S."/>
            <person name="Nolan M."/>
            <person name="Ohm R."/>
            <person name="Pangilinan J."/>
            <person name="Park H.-J."/>
            <person name="Ramirez L."/>
            <person name="Alfaro M."/>
            <person name="Sun H."/>
            <person name="Tritt A."/>
            <person name="Yoshinaga Y."/>
            <person name="Zwiers L.-H."/>
            <person name="Turgeon B."/>
            <person name="Goodwin S."/>
            <person name="Spatafora J."/>
            <person name="Crous P."/>
            <person name="Grigoriev I."/>
        </authorList>
    </citation>
    <scope>NUCLEOTIDE SEQUENCE [LARGE SCALE GENOMIC DNA]</scope>
    <source>
        <strain evidence="2">CECT 20119</strain>
    </source>
</reference>
<dbReference type="OrthoDB" id="3938867at2759"/>
<proteinExistence type="predicted"/>
<gene>
    <name evidence="1" type="ORF">BDZ85DRAFT_72375</name>
</gene>
<evidence type="ECO:0000313" key="2">
    <source>
        <dbReference type="Proteomes" id="UP000799538"/>
    </source>
</evidence>
<evidence type="ECO:0000313" key="1">
    <source>
        <dbReference type="EMBL" id="KAF2225850.1"/>
    </source>
</evidence>
<sequence length="479" mass="54224">MSGWAAMSGWTAVLYKGRYYADHHVFNIADVVGDIVAKIPTTSSRKYQRWHKEMMEYHESLHNAFDTGVRNLDPGELESSFEVTSDLAEDYHLIRAPFIWSPNHADAWTLVIDLDSDLLLIDQGSNHFRFHLDKLPDLGVLLNNRWPYHYAVPFAVLDSAGSFIRSGVTGLQFGDTESMTGRLQQLQQLSEHYARVPDNTPDRATISVYNSMRPKIVTPRESARLESGIQISRLVSDAIYSRWMHGLSELPQCLWRLTEQDVIFKEIAWATVHLLSGTNHSLVIEEHTAWREDLFKPWILAEWMYSSALDEDGDQKEWIPLMSHELNARLPGQSIFNAPGELFYWHAGVLIHLCATLHYPSSAKAATAKMVQHGRTNGKSCFHGLILSITHVVLVKVFDDGHIEHTNILKLLPQADDFLSRDLNRERVVNNTLGLALPGTIPAQFRVDESIDAFAAVHHLFEAVANEKCATRISIAQDI</sequence>
<dbReference type="AlphaFoldDB" id="A0A6A6GK34"/>